<dbReference type="SUPFAM" id="SSF50978">
    <property type="entry name" value="WD40 repeat-like"/>
    <property type="match status" value="1"/>
</dbReference>
<protein>
    <submittedName>
        <fullName evidence="8">WD40 domain containing protein</fullName>
    </submittedName>
</protein>
<evidence type="ECO:0000256" key="1">
    <source>
        <dbReference type="ARBA" id="ARBA00022574"/>
    </source>
</evidence>
<evidence type="ECO:0000256" key="2">
    <source>
        <dbReference type="ARBA" id="ARBA00022618"/>
    </source>
</evidence>
<keyword evidence="3" id="KW-0677">Repeat</keyword>
<gene>
    <name evidence="8" type="ORF">TTRE_0000213901</name>
</gene>
<reference evidence="8" key="1">
    <citation type="submission" date="2014-01" db="EMBL/GenBank/DDBJ databases">
        <authorList>
            <person name="Aslett M."/>
        </authorList>
    </citation>
    <scope>NUCLEOTIDE SEQUENCE</scope>
</reference>
<dbReference type="InterPro" id="IPR019775">
    <property type="entry name" value="WD40_repeat_CS"/>
</dbReference>
<keyword evidence="2" id="KW-0132">Cell division</keyword>
<dbReference type="PANTHER" id="PTHR19918:SF8">
    <property type="entry name" value="FI02843P"/>
    <property type="match status" value="1"/>
</dbReference>
<dbReference type="PANTHER" id="PTHR19918">
    <property type="entry name" value="CELL DIVISION CYCLE 20 CDC20 FIZZY -RELATED"/>
    <property type="match status" value="1"/>
</dbReference>
<keyword evidence="9" id="KW-1185">Reference proteome</keyword>
<organism evidence="8 9">
    <name type="scientific">Trichuris trichiura</name>
    <name type="common">Whipworm</name>
    <name type="synonym">Trichocephalus trichiurus</name>
    <dbReference type="NCBI Taxonomy" id="36087"/>
    <lineage>
        <taxon>Eukaryota</taxon>
        <taxon>Metazoa</taxon>
        <taxon>Ecdysozoa</taxon>
        <taxon>Nematoda</taxon>
        <taxon>Enoplea</taxon>
        <taxon>Dorylaimia</taxon>
        <taxon>Trichinellida</taxon>
        <taxon>Trichuridae</taxon>
        <taxon>Trichuris</taxon>
    </lineage>
</organism>
<dbReference type="EMBL" id="HG805871">
    <property type="protein sequence ID" value="CDW53872.1"/>
    <property type="molecule type" value="Genomic_DNA"/>
</dbReference>
<dbReference type="InterPro" id="IPR033010">
    <property type="entry name" value="Cdc20/Fizzy"/>
</dbReference>
<accession>A0A077Z0C8</accession>
<dbReference type="STRING" id="36087.A0A077Z0C8"/>
<evidence type="ECO:0000256" key="7">
    <source>
        <dbReference type="SAM" id="MobiDB-lite"/>
    </source>
</evidence>
<proteinExistence type="predicted"/>
<dbReference type="PROSITE" id="PS50294">
    <property type="entry name" value="WD_REPEATS_REGION"/>
    <property type="match status" value="1"/>
</dbReference>
<dbReference type="Pfam" id="PF00400">
    <property type="entry name" value="WD40"/>
    <property type="match status" value="2"/>
</dbReference>
<evidence type="ECO:0000256" key="3">
    <source>
        <dbReference type="ARBA" id="ARBA00022737"/>
    </source>
</evidence>
<dbReference type="Proteomes" id="UP000030665">
    <property type="component" value="Unassembled WGS sequence"/>
</dbReference>
<dbReference type="InterPro" id="IPR015943">
    <property type="entry name" value="WD40/YVTN_repeat-like_dom_sf"/>
</dbReference>
<dbReference type="Gene3D" id="2.130.10.10">
    <property type="entry name" value="YVTN repeat-like/Quinoprotein amine dehydrogenase"/>
    <property type="match status" value="1"/>
</dbReference>
<dbReference type="SMART" id="SM00320">
    <property type="entry name" value="WD40"/>
    <property type="match status" value="3"/>
</dbReference>
<feature type="repeat" description="WD" evidence="6">
    <location>
        <begin position="184"/>
        <end position="228"/>
    </location>
</feature>
<evidence type="ECO:0000256" key="5">
    <source>
        <dbReference type="ARBA" id="ARBA00023306"/>
    </source>
</evidence>
<dbReference type="PROSITE" id="PS00678">
    <property type="entry name" value="WD_REPEATS_1"/>
    <property type="match status" value="1"/>
</dbReference>
<reference evidence="8" key="2">
    <citation type="submission" date="2014-03" db="EMBL/GenBank/DDBJ databases">
        <title>The whipworm genome and dual-species transcriptomics of an intimate host-pathogen interaction.</title>
        <authorList>
            <person name="Foth B.J."/>
            <person name="Tsai I.J."/>
            <person name="Reid A.J."/>
            <person name="Bancroft A.J."/>
            <person name="Nichol S."/>
            <person name="Tracey A."/>
            <person name="Holroyd N."/>
            <person name="Cotton J.A."/>
            <person name="Stanley E.J."/>
            <person name="Zarowiecki M."/>
            <person name="Liu J.Z."/>
            <person name="Huckvale T."/>
            <person name="Cooper P.J."/>
            <person name="Grencis R.K."/>
            <person name="Berriman M."/>
        </authorList>
    </citation>
    <scope>NUCLEOTIDE SEQUENCE [LARGE SCALE GENOMIC DNA]</scope>
</reference>
<dbReference type="GO" id="GO:0010997">
    <property type="term" value="F:anaphase-promoting complex binding"/>
    <property type="evidence" value="ECO:0007669"/>
    <property type="project" value="InterPro"/>
</dbReference>
<dbReference type="InterPro" id="IPR001680">
    <property type="entry name" value="WD40_rpt"/>
</dbReference>
<dbReference type="InterPro" id="IPR036322">
    <property type="entry name" value="WD40_repeat_dom_sf"/>
</dbReference>
<dbReference type="GO" id="GO:0031145">
    <property type="term" value="P:anaphase-promoting complex-dependent catabolic process"/>
    <property type="evidence" value="ECO:0007669"/>
    <property type="project" value="TreeGrafter"/>
</dbReference>
<sequence>MFRLHPDRVSEMSRKGNVSRSTTMKEKDAPSISKFSHDLNVVDWSYKDVLAVGLDQDLFVCTLRQGDITGEVQRLAEYDETNFISALWNVGEKKRLQTLSSSGYRVGALSWNGNILTAGDKGGQICHHDMRMKASIVAKYVAHKDDICGLEWSPSGRYLASGGNDNRVQIHSHMAMKATPVLTLTEHQAAVKAIAWSPLESNILATGGGSDDRKIKLWNIAKGICIRTKDTGAQAIEFLSDKQD</sequence>
<dbReference type="GO" id="GO:1990757">
    <property type="term" value="F:ubiquitin ligase activator activity"/>
    <property type="evidence" value="ECO:0007669"/>
    <property type="project" value="TreeGrafter"/>
</dbReference>
<dbReference type="OrthoDB" id="10263272at2759"/>
<evidence type="ECO:0000313" key="9">
    <source>
        <dbReference type="Proteomes" id="UP000030665"/>
    </source>
</evidence>
<feature type="compositionally biased region" description="Basic and acidic residues" evidence="7">
    <location>
        <begin position="1"/>
        <end position="14"/>
    </location>
</feature>
<keyword evidence="1 6" id="KW-0853">WD repeat</keyword>
<dbReference type="PROSITE" id="PS50082">
    <property type="entry name" value="WD_REPEATS_2"/>
    <property type="match status" value="2"/>
</dbReference>
<dbReference type="AlphaFoldDB" id="A0A077Z0C8"/>
<evidence type="ECO:0000256" key="4">
    <source>
        <dbReference type="ARBA" id="ARBA00022776"/>
    </source>
</evidence>
<dbReference type="GO" id="GO:1905786">
    <property type="term" value="P:positive regulation of anaphase-promoting complex-dependent catabolic process"/>
    <property type="evidence" value="ECO:0007669"/>
    <property type="project" value="TreeGrafter"/>
</dbReference>
<feature type="repeat" description="WD" evidence="6">
    <location>
        <begin position="140"/>
        <end position="170"/>
    </location>
</feature>
<evidence type="ECO:0000256" key="6">
    <source>
        <dbReference type="PROSITE-ProRule" id="PRU00221"/>
    </source>
</evidence>
<keyword evidence="4" id="KW-0498">Mitosis</keyword>
<dbReference type="GO" id="GO:0051301">
    <property type="term" value="P:cell division"/>
    <property type="evidence" value="ECO:0007669"/>
    <property type="project" value="UniProtKB-KW"/>
</dbReference>
<feature type="region of interest" description="Disordered" evidence="7">
    <location>
        <begin position="1"/>
        <end position="29"/>
    </location>
</feature>
<keyword evidence="5" id="KW-0131">Cell cycle</keyword>
<dbReference type="GO" id="GO:0005680">
    <property type="term" value="C:anaphase-promoting complex"/>
    <property type="evidence" value="ECO:0007669"/>
    <property type="project" value="TreeGrafter"/>
</dbReference>
<name>A0A077Z0C8_TRITR</name>
<evidence type="ECO:0000313" key="8">
    <source>
        <dbReference type="EMBL" id="CDW53872.1"/>
    </source>
</evidence>